<feature type="transmembrane region" description="Helical" evidence="6">
    <location>
        <begin position="176"/>
        <end position="194"/>
    </location>
</feature>
<dbReference type="OrthoDB" id="3365399at2759"/>
<sequence length="601" mass="66178">MSATHVQNSRRSPSPSATVSSSTTIISSASSTSTSQHCERSISILEKELEFRLAAIQREPKEETVAGEDNEDPASDTQKTHNEVHFEVNWDGYDDPENPQNWALWIRACILVGVSFQTAIVVIDSTSFLSGGPGLMKDFGITSTILALGMTVFMIGLAFGPLVLAPMSELYGRRPVYILALGLAFILVLPISFANNYGTILAVRFIVAFMGSVTLANAPGTLGDIFSEDYRALAFSCYFLAPMNGTVLGPIIGGIIYQSLGWRWINWVEFILLGVSFLIALATPETYAPTLLKRKAERLRKEMSDERYRSRFCPNKDHPPIKTGSKMFWKLIGSNVKRPIVMGVTEPVLIFWEVYVAILYAILYLSFVGYPIIFGELRGWSPAFTGLAFGGMCVGTCGAIALEPVSRRVYNMHKVDPDTGKRPPEARIACICVTAIISPISMLWFAWTCYPTTIHWVWPILAGVPYGLSNSMIFLHSSAYLVDSYGRCAASALAGNTVARSILGGVLPLFGGQMYKRLGPNWAGTLVGLMAVLIIPIPWSFYKWGKKIRLRSPMLRQMEEEASLDAEKMAEKEASKRQQADINVNTLSGDKPRSGAKVEEV</sequence>
<evidence type="ECO:0000256" key="1">
    <source>
        <dbReference type="ARBA" id="ARBA00004141"/>
    </source>
</evidence>
<feature type="transmembrane region" description="Helical" evidence="6">
    <location>
        <begin position="104"/>
        <end position="123"/>
    </location>
</feature>
<dbReference type="InterPro" id="IPR036259">
    <property type="entry name" value="MFS_trans_sf"/>
</dbReference>
<dbReference type="GO" id="GO:0022857">
    <property type="term" value="F:transmembrane transporter activity"/>
    <property type="evidence" value="ECO:0007669"/>
    <property type="project" value="InterPro"/>
</dbReference>
<dbReference type="PANTHER" id="PTHR23502">
    <property type="entry name" value="MAJOR FACILITATOR SUPERFAMILY"/>
    <property type="match status" value="1"/>
</dbReference>
<proteinExistence type="predicted"/>
<gene>
    <name evidence="8" type="ORF">L211DRAFT_836952</name>
</gene>
<comment type="subcellular location">
    <subcellularLocation>
        <location evidence="1">Membrane</location>
        <topology evidence="1">Multi-pass membrane protein</topology>
    </subcellularLocation>
</comment>
<evidence type="ECO:0000256" key="3">
    <source>
        <dbReference type="ARBA" id="ARBA00022989"/>
    </source>
</evidence>
<dbReference type="InterPro" id="IPR020846">
    <property type="entry name" value="MFS_dom"/>
</dbReference>
<dbReference type="PANTHER" id="PTHR23502:SF12">
    <property type="entry name" value="MULTIDRUG TRANSPORTER, PUTATIVE (AFU_ORTHOLOGUE AFUA_1G06440)-RELATED"/>
    <property type="match status" value="1"/>
</dbReference>
<feature type="region of interest" description="Disordered" evidence="5">
    <location>
        <begin position="566"/>
        <end position="601"/>
    </location>
</feature>
<dbReference type="PROSITE" id="PS50850">
    <property type="entry name" value="MFS"/>
    <property type="match status" value="1"/>
</dbReference>
<dbReference type="Proteomes" id="UP000267821">
    <property type="component" value="Unassembled WGS sequence"/>
</dbReference>
<dbReference type="FunFam" id="1.20.1250.20:FF:000011">
    <property type="entry name" value="MFS multidrug transporter, putative"/>
    <property type="match status" value="1"/>
</dbReference>
<dbReference type="EMBL" id="ML121539">
    <property type="protein sequence ID" value="RPB25094.1"/>
    <property type="molecule type" value="Genomic_DNA"/>
</dbReference>
<evidence type="ECO:0000256" key="5">
    <source>
        <dbReference type="SAM" id="MobiDB-lite"/>
    </source>
</evidence>
<feature type="compositionally biased region" description="Low complexity" evidence="5">
    <location>
        <begin position="9"/>
        <end position="35"/>
    </location>
</feature>
<dbReference type="InterPro" id="IPR005829">
    <property type="entry name" value="Sugar_transporter_CS"/>
</dbReference>
<dbReference type="AlphaFoldDB" id="A0A3N4LQB7"/>
<organism evidence="8 9">
    <name type="scientific">Terfezia boudieri ATCC MYA-4762</name>
    <dbReference type="NCBI Taxonomy" id="1051890"/>
    <lineage>
        <taxon>Eukaryota</taxon>
        <taxon>Fungi</taxon>
        <taxon>Dikarya</taxon>
        <taxon>Ascomycota</taxon>
        <taxon>Pezizomycotina</taxon>
        <taxon>Pezizomycetes</taxon>
        <taxon>Pezizales</taxon>
        <taxon>Pezizaceae</taxon>
        <taxon>Terfezia</taxon>
    </lineage>
</organism>
<evidence type="ECO:0000313" key="9">
    <source>
        <dbReference type="Proteomes" id="UP000267821"/>
    </source>
</evidence>
<feature type="transmembrane region" description="Helical" evidence="6">
    <location>
        <begin position="522"/>
        <end position="542"/>
    </location>
</feature>
<keyword evidence="3 6" id="KW-1133">Transmembrane helix</keyword>
<feature type="region of interest" description="Disordered" evidence="5">
    <location>
        <begin position="58"/>
        <end position="81"/>
    </location>
</feature>
<feature type="compositionally biased region" description="Basic and acidic residues" evidence="5">
    <location>
        <begin position="590"/>
        <end position="601"/>
    </location>
</feature>
<keyword evidence="9" id="KW-1185">Reference proteome</keyword>
<name>A0A3N4LQB7_9PEZI</name>
<feature type="domain" description="Major facilitator superfamily (MFS) profile" evidence="7">
    <location>
        <begin position="110"/>
        <end position="601"/>
    </location>
</feature>
<keyword evidence="2 6" id="KW-0812">Transmembrane</keyword>
<feature type="transmembrane region" description="Helical" evidence="6">
    <location>
        <begin position="384"/>
        <end position="405"/>
    </location>
</feature>
<dbReference type="InterPro" id="IPR011701">
    <property type="entry name" value="MFS"/>
</dbReference>
<dbReference type="GO" id="GO:0140115">
    <property type="term" value="P:export across plasma membrane"/>
    <property type="evidence" value="ECO:0007669"/>
    <property type="project" value="UniProtKB-ARBA"/>
</dbReference>
<evidence type="ECO:0000256" key="2">
    <source>
        <dbReference type="ARBA" id="ARBA00022692"/>
    </source>
</evidence>
<feature type="region of interest" description="Disordered" evidence="5">
    <location>
        <begin position="1"/>
        <end position="39"/>
    </location>
</feature>
<dbReference type="STRING" id="1051890.A0A3N4LQB7"/>
<reference evidence="8 9" key="1">
    <citation type="journal article" date="2018" name="Nat. Ecol. Evol.">
        <title>Pezizomycetes genomes reveal the molecular basis of ectomycorrhizal truffle lifestyle.</title>
        <authorList>
            <person name="Murat C."/>
            <person name="Payen T."/>
            <person name="Noel B."/>
            <person name="Kuo A."/>
            <person name="Morin E."/>
            <person name="Chen J."/>
            <person name="Kohler A."/>
            <person name="Krizsan K."/>
            <person name="Balestrini R."/>
            <person name="Da Silva C."/>
            <person name="Montanini B."/>
            <person name="Hainaut M."/>
            <person name="Levati E."/>
            <person name="Barry K.W."/>
            <person name="Belfiori B."/>
            <person name="Cichocki N."/>
            <person name="Clum A."/>
            <person name="Dockter R.B."/>
            <person name="Fauchery L."/>
            <person name="Guy J."/>
            <person name="Iotti M."/>
            <person name="Le Tacon F."/>
            <person name="Lindquist E.A."/>
            <person name="Lipzen A."/>
            <person name="Malagnac F."/>
            <person name="Mello A."/>
            <person name="Molinier V."/>
            <person name="Miyauchi S."/>
            <person name="Poulain J."/>
            <person name="Riccioni C."/>
            <person name="Rubini A."/>
            <person name="Sitrit Y."/>
            <person name="Splivallo R."/>
            <person name="Traeger S."/>
            <person name="Wang M."/>
            <person name="Zifcakova L."/>
            <person name="Wipf D."/>
            <person name="Zambonelli A."/>
            <person name="Paolocci F."/>
            <person name="Nowrousian M."/>
            <person name="Ottonello S."/>
            <person name="Baldrian P."/>
            <person name="Spatafora J.W."/>
            <person name="Henrissat B."/>
            <person name="Nagy L.G."/>
            <person name="Aury J.M."/>
            <person name="Wincker P."/>
            <person name="Grigoriev I.V."/>
            <person name="Bonfante P."/>
            <person name="Martin F.M."/>
        </authorList>
    </citation>
    <scope>NUCLEOTIDE SEQUENCE [LARGE SCALE GENOMIC DNA]</scope>
    <source>
        <strain evidence="8 9">ATCC MYA-4762</strain>
    </source>
</reference>
<dbReference type="CDD" id="cd17323">
    <property type="entry name" value="MFS_Tpo1_MDR_like"/>
    <property type="match status" value="1"/>
</dbReference>
<feature type="compositionally biased region" description="Acidic residues" evidence="5">
    <location>
        <begin position="65"/>
        <end position="74"/>
    </location>
</feature>
<evidence type="ECO:0000256" key="6">
    <source>
        <dbReference type="SAM" id="Phobius"/>
    </source>
</evidence>
<evidence type="ECO:0000256" key="4">
    <source>
        <dbReference type="ARBA" id="ARBA00023136"/>
    </source>
</evidence>
<dbReference type="Gene3D" id="1.20.1250.20">
    <property type="entry name" value="MFS general substrate transporter like domains"/>
    <property type="match status" value="1"/>
</dbReference>
<feature type="transmembrane region" description="Helical" evidence="6">
    <location>
        <begin position="270"/>
        <end position="292"/>
    </location>
</feature>
<evidence type="ECO:0000259" key="7">
    <source>
        <dbReference type="PROSITE" id="PS50850"/>
    </source>
</evidence>
<dbReference type="PROSITE" id="PS00216">
    <property type="entry name" value="SUGAR_TRANSPORT_1"/>
    <property type="match status" value="1"/>
</dbReference>
<dbReference type="GO" id="GO:0042908">
    <property type="term" value="P:xenobiotic transport"/>
    <property type="evidence" value="ECO:0007669"/>
    <property type="project" value="UniProtKB-ARBA"/>
</dbReference>
<feature type="transmembrane region" description="Helical" evidence="6">
    <location>
        <begin position="426"/>
        <end position="447"/>
    </location>
</feature>
<feature type="compositionally biased region" description="Basic and acidic residues" evidence="5">
    <location>
        <begin position="566"/>
        <end position="579"/>
    </location>
</feature>
<evidence type="ECO:0000313" key="8">
    <source>
        <dbReference type="EMBL" id="RPB25094.1"/>
    </source>
</evidence>
<feature type="transmembrane region" description="Helical" evidence="6">
    <location>
        <begin position="488"/>
        <end position="510"/>
    </location>
</feature>
<dbReference type="GO" id="GO:0005886">
    <property type="term" value="C:plasma membrane"/>
    <property type="evidence" value="ECO:0007669"/>
    <property type="project" value="TreeGrafter"/>
</dbReference>
<feature type="transmembrane region" description="Helical" evidence="6">
    <location>
        <begin position="348"/>
        <end position="372"/>
    </location>
</feature>
<dbReference type="Pfam" id="PF07690">
    <property type="entry name" value="MFS_1"/>
    <property type="match status" value="1"/>
</dbReference>
<feature type="transmembrane region" description="Helical" evidence="6">
    <location>
        <begin position="200"/>
        <end position="220"/>
    </location>
</feature>
<dbReference type="SUPFAM" id="SSF103473">
    <property type="entry name" value="MFS general substrate transporter"/>
    <property type="match status" value="1"/>
</dbReference>
<feature type="transmembrane region" description="Helical" evidence="6">
    <location>
        <begin position="143"/>
        <end position="164"/>
    </location>
</feature>
<protein>
    <submittedName>
        <fullName evidence="8">MFS general substrate transporter</fullName>
    </submittedName>
</protein>
<keyword evidence="4 6" id="KW-0472">Membrane</keyword>
<accession>A0A3N4LQB7</accession>
<feature type="transmembrane region" description="Helical" evidence="6">
    <location>
        <begin position="453"/>
        <end position="476"/>
    </location>
</feature>
<dbReference type="InParanoid" id="A0A3N4LQB7"/>
<feature type="transmembrane region" description="Helical" evidence="6">
    <location>
        <begin position="232"/>
        <end position="258"/>
    </location>
</feature>